<protein>
    <submittedName>
        <fullName evidence="1">Uncharacterized protein</fullName>
    </submittedName>
</protein>
<dbReference type="Proteomes" id="UP001165136">
    <property type="component" value="Unassembled WGS sequence"/>
</dbReference>
<reference evidence="1" key="1">
    <citation type="submission" date="2023-03" db="EMBL/GenBank/DDBJ databases">
        <title>Amycolatopsis taiwanensis NBRC 103393.</title>
        <authorList>
            <person name="Ichikawa N."/>
            <person name="Sato H."/>
            <person name="Tonouchi N."/>
        </authorList>
    </citation>
    <scope>NUCLEOTIDE SEQUENCE</scope>
    <source>
        <strain evidence="1">NBRC 103393</strain>
    </source>
</reference>
<sequence length="78" mass="9004">MNTEPAAKDIETKNAVLVRPSTAAVVTEEISEMLMYEELARARIRELHDVARGRRTRRARADGRRWNRPFAIAGRRRS</sequence>
<gene>
    <name evidence="1" type="ORF">Atai01_76570</name>
</gene>
<proteinExistence type="predicted"/>
<dbReference type="EMBL" id="BSTI01000030">
    <property type="protein sequence ID" value="GLY71038.1"/>
    <property type="molecule type" value="Genomic_DNA"/>
</dbReference>
<dbReference type="AlphaFoldDB" id="A0A9W6R8V9"/>
<comment type="caution">
    <text evidence="1">The sequence shown here is derived from an EMBL/GenBank/DDBJ whole genome shotgun (WGS) entry which is preliminary data.</text>
</comment>
<name>A0A9W6R8V9_9PSEU</name>
<organism evidence="1 2">
    <name type="scientific">Amycolatopsis taiwanensis</name>
    <dbReference type="NCBI Taxonomy" id="342230"/>
    <lineage>
        <taxon>Bacteria</taxon>
        <taxon>Bacillati</taxon>
        <taxon>Actinomycetota</taxon>
        <taxon>Actinomycetes</taxon>
        <taxon>Pseudonocardiales</taxon>
        <taxon>Pseudonocardiaceae</taxon>
        <taxon>Amycolatopsis</taxon>
    </lineage>
</organism>
<evidence type="ECO:0000313" key="2">
    <source>
        <dbReference type="Proteomes" id="UP001165136"/>
    </source>
</evidence>
<evidence type="ECO:0000313" key="1">
    <source>
        <dbReference type="EMBL" id="GLY71038.1"/>
    </source>
</evidence>
<keyword evidence="2" id="KW-1185">Reference proteome</keyword>
<accession>A0A9W6R8V9</accession>